<feature type="non-terminal residue" evidence="2">
    <location>
        <position position="73"/>
    </location>
</feature>
<protein>
    <submittedName>
        <fullName evidence="2">Zgc:194221</fullName>
    </submittedName>
</protein>
<keyword evidence="1" id="KW-0732">Signal</keyword>
<feature type="signal peptide" evidence="1">
    <location>
        <begin position="1"/>
        <end position="20"/>
    </location>
</feature>
<proteinExistence type="predicted"/>
<dbReference type="AlphaFoldDB" id="A0A1A8IGC7"/>
<accession>A0A1A8IGC7</accession>
<reference evidence="2" key="1">
    <citation type="submission" date="2016-05" db="EMBL/GenBank/DDBJ databases">
        <authorList>
            <person name="Lavstsen T."/>
            <person name="Jespersen J.S."/>
        </authorList>
    </citation>
    <scope>NUCLEOTIDE SEQUENCE</scope>
    <source>
        <tissue evidence="2">Brain</tissue>
    </source>
</reference>
<reference evidence="2" key="2">
    <citation type="submission" date="2016-06" db="EMBL/GenBank/DDBJ databases">
        <title>The genome of a short-lived fish provides insights into sex chromosome evolution and the genetic control of aging.</title>
        <authorList>
            <person name="Reichwald K."/>
            <person name="Felder M."/>
            <person name="Petzold A."/>
            <person name="Koch P."/>
            <person name="Groth M."/>
            <person name="Platzer M."/>
        </authorList>
    </citation>
    <scope>NUCLEOTIDE SEQUENCE</scope>
    <source>
        <tissue evidence="2">Brain</tissue>
    </source>
</reference>
<evidence type="ECO:0000256" key="1">
    <source>
        <dbReference type="SAM" id="SignalP"/>
    </source>
</evidence>
<evidence type="ECO:0000313" key="2">
    <source>
        <dbReference type="EMBL" id="SBQ96192.1"/>
    </source>
</evidence>
<feature type="chain" id="PRO_5008372025" evidence="1">
    <location>
        <begin position="21"/>
        <end position="73"/>
    </location>
</feature>
<dbReference type="EMBL" id="HAED01009980">
    <property type="protein sequence ID" value="SBQ96192.1"/>
    <property type="molecule type" value="Transcribed_RNA"/>
</dbReference>
<organism evidence="2">
    <name type="scientific">Nothobranchius kuhntae</name>
    <name type="common">Beira killifish</name>
    <dbReference type="NCBI Taxonomy" id="321403"/>
    <lineage>
        <taxon>Eukaryota</taxon>
        <taxon>Metazoa</taxon>
        <taxon>Chordata</taxon>
        <taxon>Craniata</taxon>
        <taxon>Vertebrata</taxon>
        <taxon>Euteleostomi</taxon>
        <taxon>Actinopterygii</taxon>
        <taxon>Neopterygii</taxon>
        <taxon>Teleostei</taxon>
        <taxon>Neoteleostei</taxon>
        <taxon>Acanthomorphata</taxon>
        <taxon>Ovalentaria</taxon>
        <taxon>Atherinomorphae</taxon>
        <taxon>Cyprinodontiformes</taxon>
        <taxon>Nothobranchiidae</taxon>
        <taxon>Nothobranchius</taxon>
    </lineage>
</organism>
<feature type="non-terminal residue" evidence="2">
    <location>
        <position position="1"/>
    </location>
</feature>
<sequence length="73" mass="8707">RCKYELFLLVCSTMYWEASCLLIGQSMKPSLIGPCPSDSNEKLSFFFILGSRRWLAYARHMHKCKRKSEWWLQ</sequence>
<gene>
    <name evidence="2" type="primary">ZGC:194221</name>
</gene>
<name>A0A1A8IGC7_NOTKU</name>